<evidence type="ECO:0008006" key="3">
    <source>
        <dbReference type="Google" id="ProtNLM"/>
    </source>
</evidence>
<name>A0ABT8IXH4_9MICO</name>
<dbReference type="EMBL" id="JAROCB010000002">
    <property type="protein sequence ID" value="MDN4597522.1"/>
    <property type="molecule type" value="Genomic_DNA"/>
</dbReference>
<reference evidence="1" key="1">
    <citation type="submission" date="2023-03" db="EMBL/GenBank/DDBJ databases">
        <title>MT1 and MT2 Draft Genomes of Novel Species.</title>
        <authorList>
            <person name="Venkateswaran K."/>
        </authorList>
    </citation>
    <scope>NUCLEOTIDE SEQUENCE</scope>
    <source>
        <strain evidence="1">F6_8S_P_1A</strain>
    </source>
</reference>
<proteinExistence type="predicted"/>
<accession>A0ABT8IXH4</accession>
<gene>
    <name evidence="1" type="ORF">P5G59_10255</name>
</gene>
<organism evidence="1 2">
    <name type="scientific">Leifsonia virtsii</name>
    <dbReference type="NCBI Taxonomy" id="3035915"/>
    <lineage>
        <taxon>Bacteria</taxon>
        <taxon>Bacillati</taxon>
        <taxon>Actinomycetota</taxon>
        <taxon>Actinomycetes</taxon>
        <taxon>Micrococcales</taxon>
        <taxon>Microbacteriaceae</taxon>
        <taxon>Leifsonia</taxon>
    </lineage>
</organism>
<evidence type="ECO:0000313" key="1">
    <source>
        <dbReference type="EMBL" id="MDN4597522.1"/>
    </source>
</evidence>
<evidence type="ECO:0000313" key="2">
    <source>
        <dbReference type="Proteomes" id="UP001174210"/>
    </source>
</evidence>
<sequence length="146" mass="16587">MNEETTTHHDAQREQRTRESWLHLRGAIAEEYIGKLPELMSIGEFARFSGMTIAQVRHATNTGELVVSLRQGRRGIAPVDNLPFLLRERLLRLPTPQTRGRRNRSRSLPVSQAAYERVWDEAVRHATSPREALDRLLLAPAVATAD</sequence>
<protein>
    <recommendedName>
        <fullName evidence="3">DNA-binding protein</fullName>
    </recommendedName>
</protein>
<dbReference type="RefSeq" id="WP_301218577.1">
    <property type="nucleotide sequence ID" value="NZ_JAROCB010000002.1"/>
</dbReference>
<keyword evidence="2" id="KW-1185">Reference proteome</keyword>
<comment type="caution">
    <text evidence="1">The sequence shown here is derived from an EMBL/GenBank/DDBJ whole genome shotgun (WGS) entry which is preliminary data.</text>
</comment>
<dbReference type="Proteomes" id="UP001174210">
    <property type="component" value="Unassembled WGS sequence"/>
</dbReference>